<dbReference type="AlphaFoldDB" id="A0A7J7IFN6"/>
<comment type="caution">
    <text evidence="1">The sequence shown here is derived from an EMBL/GenBank/DDBJ whole genome shotgun (WGS) entry which is preliminary data.</text>
</comment>
<sequence length="354" mass="39182">MLLPIIERRYSRLVRAIDSAHALGAESEDLLSAELLPLEPSLGSPLERGRPRDRQLAEQLRNGTAVLALGESSTPQRVPADLGQLIVTVSERTGLGETEAADLVVCWANELRVIPASSSIETASKEIEILSYVEEGYRQERWSQLQALWLILATPLLDPQTGISAAVRPMRSAADASQRQTHLRSQWTRTECLLQTRRRLVAEYGLIAHLMARLESGERFFEGERRSLTHCLFTLAYSVQFTAKEAMTLLKLLRQITLSIGSGISGTGADAQITRGPLQGTSLNEAIDVLVLLSLSVRGVLDPTRYHPLENLHVLRTADSLFSANKLLEDETFACRIGKITRRLESAPRGRNET</sequence>
<keyword evidence="2" id="KW-1185">Reference proteome</keyword>
<dbReference type="EMBL" id="VWRR01000013">
    <property type="protein sequence ID" value="KAF6001828.1"/>
    <property type="molecule type" value="Genomic_DNA"/>
</dbReference>
<evidence type="ECO:0000313" key="2">
    <source>
        <dbReference type="Proteomes" id="UP000530660"/>
    </source>
</evidence>
<evidence type="ECO:0000313" key="1">
    <source>
        <dbReference type="EMBL" id="KAF6001828.1"/>
    </source>
</evidence>
<proteinExistence type="predicted"/>
<accession>A0A7J7IFN6</accession>
<reference evidence="1 2" key="1">
    <citation type="journal article" date="2020" name="J. Phycol.">
        <title>Comparative genome analysis reveals Cyanidiococcus gen. nov., a new extremophilic red algal genus sister to Cyanidioschyzon (Cyanidioschyzonaceae, Rhodophyta).</title>
        <authorList>
            <person name="Liu S.-L."/>
            <person name="Chiang Y.-R."/>
            <person name="Yoon H.S."/>
            <person name="Fu H.-Y."/>
        </authorList>
    </citation>
    <scope>NUCLEOTIDE SEQUENCE [LARGE SCALE GENOMIC DNA]</scope>
    <source>
        <strain evidence="1 2">THAL066</strain>
    </source>
</reference>
<gene>
    <name evidence="1" type="ORF">F1559_003998</name>
</gene>
<name>A0A7J7IFN6_9RHOD</name>
<organism evidence="1 2">
    <name type="scientific">Cyanidiococcus yangmingshanensis</name>
    <dbReference type="NCBI Taxonomy" id="2690220"/>
    <lineage>
        <taxon>Eukaryota</taxon>
        <taxon>Rhodophyta</taxon>
        <taxon>Bangiophyceae</taxon>
        <taxon>Cyanidiales</taxon>
        <taxon>Cyanidiaceae</taxon>
        <taxon>Cyanidiococcus</taxon>
    </lineage>
</organism>
<protein>
    <submittedName>
        <fullName evidence="1">Uncharacterized protein</fullName>
    </submittedName>
</protein>
<dbReference type="Proteomes" id="UP000530660">
    <property type="component" value="Unassembled WGS sequence"/>
</dbReference>